<feature type="transmembrane region" description="Helical" evidence="6">
    <location>
        <begin position="9"/>
        <end position="25"/>
    </location>
</feature>
<keyword evidence="6" id="KW-0812">Transmembrane</keyword>
<dbReference type="EMBL" id="FOKY01000009">
    <property type="protein sequence ID" value="SFB83446.1"/>
    <property type="molecule type" value="Genomic_DNA"/>
</dbReference>
<keyword evidence="6" id="KW-1133">Transmembrane helix</keyword>
<dbReference type="Pfam" id="PF01850">
    <property type="entry name" value="PIN"/>
    <property type="match status" value="1"/>
</dbReference>
<comment type="cofactor">
    <cofactor evidence="1">
        <name>Mg(2+)</name>
        <dbReference type="ChEBI" id="CHEBI:18420"/>
    </cofactor>
</comment>
<dbReference type="InterPro" id="IPR029060">
    <property type="entry name" value="PIN-like_dom_sf"/>
</dbReference>
<dbReference type="PANTHER" id="PTHR11603">
    <property type="entry name" value="AAA FAMILY ATPASE"/>
    <property type="match status" value="1"/>
</dbReference>
<dbReference type="CDD" id="cd09877">
    <property type="entry name" value="PIN_YacL-like"/>
    <property type="match status" value="1"/>
</dbReference>
<evidence type="ECO:0000256" key="2">
    <source>
        <dbReference type="ARBA" id="ARBA00022679"/>
    </source>
</evidence>
<gene>
    <name evidence="8" type="ORF">SAMN02745150_00999</name>
</gene>
<evidence type="ECO:0000256" key="5">
    <source>
        <dbReference type="ARBA" id="ARBA00022842"/>
    </source>
</evidence>
<dbReference type="GO" id="GO:0004518">
    <property type="term" value="F:nuclease activity"/>
    <property type="evidence" value="ECO:0007669"/>
    <property type="project" value="UniProtKB-KW"/>
</dbReference>
<dbReference type="RefSeq" id="WP_092319247.1">
    <property type="nucleotide sequence ID" value="NZ_FOKY01000009.1"/>
</dbReference>
<evidence type="ECO:0000313" key="9">
    <source>
        <dbReference type="Proteomes" id="UP000240042"/>
    </source>
</evidence>
<dbReference type="InterPro" id="IPR002792">
    <property type="entry name" value="TRAM_dom"/>
</dbReference>
<dbReference type="GO" id="GO:0016787">
    <property type="term" value="F:hydrolase activity"/>
    <property type="evidence" value="ECO:0007669"/>
    <property type="project" value="UniProtKB-KW"/>
</dbReference>
<dbReference type="PANTHER" id="PTHR11603:SF147">
    <property type="entry name" value="MEMBRANE PROTEIN"/>
    <property type="match status" value="1"/>
</dbReference>
<dbReference type="Pfam" id="PF01938">
    <property type="entry name" value="TRAM"/>
    <property type="match status" value="1"/>
</dbReference>
<accession>A0A1I1E9Q3</accession>
<dbReference type="STRING" id="34097.SAMN02745150_00999"/>
<dbReference type="Proteomes" id="UP000240042">
    <property type="component" value="Unassembled WGS sequence"/>
</dbReference>
<evidence type="ECO:0000256" key="3">
    <source>
        <dbReference type="ARBA" id="ARBA00022722"/>
    </source>
</evidence>
<dbReference type="InterPro" id="IPR002716">
    <property type="entry name" value="PIN_dom"/>
</dbReference>
<reference evidence="9" key="1">
    <citation type="submission" date="2016-10" db="EMBL/GenBank/DDBJ databases">
        <authorList>
            <person name="Varghese N."/>
            <person name="Submissions S."/>
        </authorList>
    </citation>
    <scope>NUCLEOTIDE SEQUENCE [LARGE SCALE GENOMIC DNA]</scope>
    <source>
        <strain evidence="9">ATCC 43811</strain>
    </source>
</reference>
<keyword evidence="3" id="KW-0540">Nuclease</keyword>
<keyword evidence="6" id="KW-0472">Membrane</keyword>
<feature type="domain" description="TRAM" evidence="7">
    <location>
        <begin position="261"/>
        <end position="322"/>
    </location>
</feature>
<protein>
    <submittedName>
        <fullName evidence="8">Uncharacterized conserved protein YacL, contains PIN and TRAM domains</fullName>
    </submittedName>
</protein>
<proteinExistence type="predicted"/>
<feature type="transmembrane region" description="Helical" evidence="6">
    <location>
        <begin position="56"/>
        <end position="75"/>
    </location>
</feature>
<dbReference type="InterPro" id="IPR052041">
    <property type="entry name" value="Nucleic_acid_metab_PIN/TRAM"/>
</dbReference>
<evidence type="ECO:0000259" key="7">
    <source>
        <dbReference type="PROSITE" id="PS50926"/>
    </source>
</evidence>
<keyword evidence="5" id="KW-0460">Magnesium</keyword>
<dbReference type="PROSITE" id="PS50926">
    <property type="entry name" value="TRAM"/>
    <property type="match status" value="1"/>
</dbReference>
<sequence length="327" mass="36701">MKDIWDKHKIAIFIFILAGTVHYLFSGRNPWIIIATLITIISTLLMENIFYSRRGVFLFSQIGFIAGVITGRFVWEFILSLYPLDQIINLEPYFTGSFAYLGFYMPLMSLQKPGAVFQAPYSESSETHSAFDYKLLDTSVIIDGRINDIVDTQFVSGTLIVPKFVLNEIQALADSQDSIKRSRARRGLDILNVLQEKPNIVLKVVSKDYNDIKGVDSKLIVLAKEKKYAILTNDYNLNKIARLEGVLVLNINDLANALKPVLLPGEEFDLDILREGKEQGQGIGYLPDGTMVVVAQGAHLVGRRMRVKVTSMLQTSAGRIVFTEADE</sequence>
<dbReference type="Gene3D" id="3.40.50.1010">
    <property type="entry name" value="5'-nuclease"/>
    <property type="match status" value="1"/>
</dbReference>
<feature type="transmembrane region" description="Helical" evidence="6">
    <location>
        <begin position="31"/>
        <end position="49"/>
    </location>
</feature>
<evidence type="ECO:0000256" key="4">
    <source>
        <dbReference type="ARBA" id="ARBA00022801"/>
    </source>
</evidence>
<keyword evidence="4" id="KW-0378">Hydrolase</keyword>
<organism evidence="8 9">
    <name type="scientific">Brevinema andersonii</name>
    <dbReference type="NCBI Taxonomy" id="34097"/>
    <lineage>
        <taxon>Bacteria</taxon>
        <taxon>Pseudomonadati</taxon>
        <taxon>Spirochaetota</taxon>
        <taxon>Spirochaetia</taxon>
        <taxon>Brevinematales</taxon>
        <taxon>Brevinemataceae</taxon>
        <taxon>Brevinema</taxon>
    </lineage>
</organism>
<keyword evidence="9" id="KW-1185">Reference proteome</keyword>
<dbReference type="AlphaFoldDB" id="A0A1I1E9Q3"/>
<evidence type="ECO:0000256" key="1">
    <source>
        <dbReference type="ARBA" id="ARBA00001946"/>
    </source>
</evidence>
<dbReference type="SMART" id="SM00670">
    <property type="entry name" value="PINc"/>
    <property type="match status" value="1"/>
</dbReference>
<dbReference type="SUPFAM" id="SSF88723">
    <property type="entry name" value="PIN domain-like"/>
    <property type="match status" value="1"/>
</dbReference>
<evidence type="ECO:0000256" key="6">
    <source>
        <dbReference type="SAM" id="Phobius"/>
    </source>
</evidence>
<dbReference type="GO" id="GO:0016740">
    <property type="term" value="F:transferase activity"/>
    <property type="evidence" value="ECO:0007669"/>
    <property type="project" value="UniProtKB-KW"/>
</dbReference>
<evidence type="ECO:0000313" key="8">
    <source>
        <dbReference type="EMBL" id="SFB83446.1"/>
    </source>
</evidence>
<keyword evidence="2" id="KW-0808">Transferase</keyword>
<name>A0A1I1E9Q3_BREAD</name>